<dbReference type="EMBL" id="CP123504">
    <property type="protein sequence ID" value="WGM00504.1"/>
    <property type="molecule type" value="Genomic_DNA"/>
</dbReference>
<dbReference type="Gene3D" id="3.40.1620.10">
    <property type="entry name" value="YefM-like domain"/>
    <property type="match status" value="1"/>
</dbReference>
<evidence type="ECO:0000256" key="1">
    <source>
        <dbReference type="ARBA" id="ARBA00009981"/>
    </source>
</evidence>
<dbReference type="InterPro" id="IPR036165">
    <property type="entry name" value="YefM-like_sf"/>
</dbReference>
<accession>A0AA95KCP4</accession>
<dbReference type="AlphaFoldDB" id="A0AA95KCP4"/>
<comment type="similarity">
    <text evidence="1">Belongs to the phD/YefM antitoxin family.</text>
</comment>
<name>A0AA95KCP4_9GAMM</name>
<dbReference type="RefSeq" id="WP_280624097.1">
    <property type="nucleotide sequence ID" value="NZ_CP123504.1"/>
</dbReference>
<dbReference type="NCBIfam" id="TIGR01552">
    <property type="entry name" value="phd_fam"/>
    <property type="match status" value="1"/>
</dbReference>
<organism evidence="2 3">
    <name type="scientific">Arsenophonus nasoniae</name>
    <name type="common">son-killer infecting Nasonia vitripennis</name>
    <dbReference type="NCBI Taxonomy" id="638"/>
    <lineage>
        <taxon>Bacteria</taxon>
        <taxon>Pseudomonadati</taxon>
        <taxon>Pseudomonadota</taxon>
        <taxon>Gammaproteobacteria</taxon>
        <taxon>Enterobacterales</taxon>
        <taxon>Morganellaceae</taxon>
        <taxon>Arsenophonus</taxon>
    </lineage>
</organism>
<proteinExistence type="inferred from homology"/>
<sequence length="137" mass="15447">MQKVTYTQFRAELANFLESMRNGESFIVTQKGKPDLIIQKTSNETNKSALNTNEIKKEISSLIKNANTSHISPEIVCGIKEMLNKLVGYLDSEEAKKVSQKLIDSAEIVKNNSESFEKALLLTQKKYAHIIKALEDK</sequence>
<reference evidence="2" key="1">
    <citation type="submission" date="2023-04" db="EMBL/GenBank/DDBJ databases">
        <title>Genome dynamics across the evolutionary transition to endosymbiosis.</title>
        <authorList>
            <person name="Siozios S."/>
            <person name="Nadal-Jimenez P."/>
            <person name="Azagi T."/>
            <person name="Sprong H."/>
            <person name="Frost C.L."/>
            <person name="Parratt S.R."/>
            <person name="Taylor G."/>
            <person name="Brettell L."/>
            <person name="Lew K.C."/>
            <person name="Croft L."/>
            <person name="King K.C."/>
            <person name="Brockhurst M.A."/>
            <person name="Hypsa V."/>
            <person name="Novakova E."/>
            <person name="Darby A.C."/>
            <person name="Hurst G.D.D."/>
        </authorList>
    </citation>
    <scope>NUCLEOTIDE SEQUENCE</scope>
    <source>
        <strain evidence="2">APv</strain>
    </source>
</reference>
<evidence type="ECO:0000313" key="2">
    <source>
        <dbReference type="EMBL" id="WGM00504.1"/>
    </source>
</evidence>
<dbReference type="SUPFAM" id="SSF143120">
    <property type="entry name" value="YefM-like"/>
    <property type="match status" value="1"/>
</dbReference>
<dbReference type="Proteomes" id="UP001177595">
    <property type="component" value="Chromosome"/>
</dbReference>
<gene>
    <name evidence="2" type="ORF">QE210_11550</name>
</gene>
<evidence type="ECO:0000313" key="3">
    <source>
        <dbReference type="Proteomes" id="UP001177595"/>
    </source>
</evidence>
<protein>
    <submittedName>
        <fullName evidence="2">Type II toxin-antitoxin system prevent-host-death family antitoxin</fullName>
    </submittedName>
</protein>